<dbReference type="GO" id="GO:0000976">
    <property type="term" value="F:transcription cis-regulatory region binding"/>
    <property type="evidence" value="ECO:0007669"/>
    <property type="project" value="TreeGrafter"/>
</dbReference>
<keyword evidence="6 11" id="KW-0862">Zinc</keyword>
<feature type="binding site" evidence="11">
    <location>
        <position position="92"/>
    </location>
    <ligand>
        <name>Zn(2+)</name>
        <dbReference type="ChEBI" id="CHEBI:29105"/>
    </ligand>
</feature>
<feature type="binding site" evidence="11">
    <location>
        <position position="135"/>
    </location>
    <ligand>
        <name>Zn(2+)</name>
        <dbReference type="ChEBI" id="CHEBI:29105"/>
    </ligand>
</feature>
<dbReference type="GO" id="GO:0005737">
    <property type="term" value="C:cytoplasm"/>
    <property type="evidence" value="ECO:0007669"/>
    <property type="project" value="UniProtKB-SubCell"/>
</dbReference>
<dbReference type="Gene3D" id="3.30.1490.190">
    <property type="match status" value="1"/>
</dbReference>
<reference evidence="12 13" key="1">
    <citation type="journal article" date="2016" name="Int. J. Syst. Evol. Microbiol.">
        <title>Agromyces aureus sp. nov., isolated from the rhizosphere of Salix caprea L. grown in a heavy-metal-contaminated soil.</title>
        <authorList>
            <person name="Corretto E."/>
            <person name="Antonielli L."/>
            <person name="Sessitsch A."/>
            <person name="Compant S."/>
            <person name="Gorfer M."/>
            <person name="Kuffner M."/>
            <person name="Brader G."/>
        </authorList>
    </citation>
    <scope>NUCLEOTIDE SEQUENCE [LARGE SCALE GENOMIC DNA]</scope>
    <source>
        <strain evidence="12 13">AR33</strain>
    </source>
</reference>
<evidence type="ECO:0000256" key="2">
    <source>
        <dbReference type="ARBA" id="ARBA00007957"/>
    </source>
</evidence>
<feature type="binding site" evidence="11">
    <location>
        <position position="132"/>
    </location>
    <ligand>
        <name>Zn(2+)</name>
        <dbReference type="ChEBI" id="CHEBI:29105"/>
    </ligand>
</feature>
<evidence type="ECO:0000256" key="4">
    <source>
        <dbReference type="ARBA" id="ARBA00022491"/>
    </source>
</evidence>
<dbReference type="OrthoDB" id="5242893at2"/>
<dbReference type="InterPro" id="IPR002481">
    <property type="entry name" value="FUR"/>
</dbReference>
<keyword evidence="8" id="KW-0805">Transcription regulation</keyword>
<dbReference type="RefSeq" id="WP_067880754.1">
    <property type="nucleotide sequence ID" value="NZ_CP013979.1"/>
</dbReference>
<comment type="subcellular location">
    <subcellularLocation>
        <location evidence="1">Cytoplasm</location>
    </subcellularLocation>
</comment>
<dbReference type="InterPro" id="IPR036388">
    <property type="entry name" value="WH-like_DNA-bd_sf"/>
</dbReference>
<dbReference type="GO" id="GO:1900376">
    <property type="term" value="P:regulation of secondary metabolite biosynthetic process"/>
    <property type="evidence" value="ECO:0007669"/>
    <property type="project" value="TreeGrafter"/>
</dbReference>
<evidence type="ECO:0000256" key="6">
    <source>
        <dbReference type="ARBA" id="ARBA00022833"/>
    </source>
</evidence>
<name>A0A191WJS4_9MICO</name>
<comment type="cofactor">
    <cofactor evidence="11">
        <name>Zn(2+)</name>
        <dbReference type="ChEBI" id="CHEBI:29105"/>
    </cofactor>
    <text evidence="11">Binds 1 zinc ion per subunit.</text>
</comment>
<dbReference type="PANTHER" id="PTHR33202">
    <property type="entry name" value="ZINC UPTAKE REGULATION PROTEIN"/>
    <property type="match status" value="1"/>
</dbReference>
<evidence type="ECO:0000256" key="11">
    <source>
        <dbReference type="PIRSR" id="PIRSR602481-1"/>
    </source>
</evidence>
<organism evidence="12 13">
    <name type="scientific">Agromyces aureus</name>
    <dbReference type="NCBI Taxonomy" id="453304"/>
    <lineage>
        <taxon>Bacteria</taxon>
        <taxon>Bacillati</taxon>
        <taxon>Actinomycetota</taxon>
        <taxon>Actinomycetes</taxon>
        <taxon>Micrococcales</taxon>
        <taxon>Microbacteriaceae</taxon>
        <taxon>Agromyces</taxon>
    </lineage>
</organism>
<keyword evidence="4" id="KW-0678">Repressor</keyword>
<evidence type="ECO:0000313" key="13">
    <source>
        <dbReference type="Proteomes" id="UP000078437"/>
    </source>
</evidence>
<dbReference type="Pfam" id="PF01475">
    <property type="entry name" value="FUR"/>
    <property type="match status" value="1"/>
</dbReference>
<evidence type="ECO:0000256" key="5">
    <source>
        <dbReference type="ARBA" id="ARBA00022723"/>
    </source>
</evidence>
<evidence type="ECO:0000256" key="1">
    <source>
        <dbReference type="ARBA" id="ARBA00004496"/>
    </source>
</evidence>
<dbReference type="AlphaFoldDB" id="A0A191WJS4"/>
<dbReference type="STRING" id="453304.ATC03_19225"/>
<dbReference type="Gene3D" id="1.10.10.10">
    <property type="entry name" value="Winged helix-like DNA-binding domain superfamily/Winged helix DNA-binding domain"/>
    <property type="match status" value="1"/>
</dbReference>
<protein>
    <submittedName>
        <fullName evidence="12">Fur family transcriptional regulator</fullName>
    </submittedName>
</protein>
<evidence type="ECO:0000313" key="12">
    <source>
        <dbReference type="EMBL" id="ANJ28511.1"/>
    </source>
</evidence>
<sequence length="153" mass="15595">METTLDTALRNAGLKATAGRVAVLDALASMPHSDAEQVYRAVSGDLPSTSIQSVHNILADLTGAGLIRRIEPAGSAALYERRIDDNHHHVVCSVCGAVADVDCVVGHAPCLAPSSASGFSVQTAEVTFWGLCPGCQAAAAAAAVAIPHPTPAE</sequence>
<evidence type="ECO:0000256" key="3">
    <source>
        <dbReference type="ARBA" id="ARBA00022490"/>
    </source>
</evidence>
<dbReference type="Proteomes" id="UP000078437">
    <property type="component" value="Chromosome"/>
</dbReference>
<keyword evidence="9" id="KW-0238">DNA-binding</keyword>
<keyword evidence="7" id="KW-0408">Iron</keyword>
<dbReference type="SUPFAM" id="SSF46785">
    <property type="entry name" value="Winged helix' DNA-binding domain"/>
    <property type="match status" value="1"/>
</dbReference>
<comment type="similarity">
    <text evidence="2">Belongs to the Fur family.</text>
</comment>
<evidence type="ECO:0000256" key="7">
    <source>
        <dbReference type="ARBA" id="ARBA00023004"/>
    </source>
</evidence>
<evidence type="ECO:0000256" key="8">
    <source>
        <dbReference type="ARBA" id="ARBA00023015"/>
    </source>
</evidence>
<dbReference type="GO" id="GO:0003700">
    <property type="term" value="F:DNA-binding transcription factor activity"/>
    <property type="evidence" value="ECO:0007669"/>
    <property type="project" value="InterPro"/>
</dbReference>
<evidence type="ECO:0000256" key="9">
    <source>
        <dbReference type="ARBA" id="ARBA00023125"/>
    </source>
</evidence>
<keyword evidence="3" id="KW-0963">Cytoplasm</keyword>
<proteinExistence type="inferred from homology"/>
<accession>A0A191WJS4</accession>
<dbReference type="InterPro" id="IPR043135">
    <property type="entry name" value="Fur_C"/>
</dbReference>
<feature type="binding site" evidence="11">
    <location>
        <position position="95"/>
    </location>
    <ligand>
        <name>Zn(2+)</name>
        <dbReference type="ChEBI" id="CHEBI:29105"/>
    </ligand>
</feature>
<keyword evidence="13" id="KW-1185">Reference proteome</keyword>
<dbReference type="GO" id="GO:0045892">
    <property type="term" value="P:negative regulation of DNA-templated transcription"/>
    <property type="evidence" value="ECO:0007669"/>
    <property type="project" value="TreeGrafter"/>
</dbReference>
<dbReference type="CDD" id="cd07153">
    <property type="entry name" value="Fur_like"/>
    <property type="match status" value="1"/>
</dbReference>
<dbReference type="GO" id="GO:0008270">
    <property type="term" value="F:zinc ion binding"/>
    <property type="evidence" value="ECO:0007669"/>
    <property type="project" value="TreeGrafter"/>
</dbReference>
<dbReference type="EMBL" id="CP013979">
    <property type="protein sequence ID" value="ANJ28511.1"/>
    <property type="molecule type" value="Genomic_DNA"/>
</dbReference>
<dbReference type="InterPro" id="IPR036390">
    <property type="entry name" value="WH_DNA-bd_sf"/>
</dbReference>
<gene>
    <name evidence="12" type="ORF">ATC03_19225</name>
</gene>
<dbReference type="PANTHER" id="PTHR33202:SF18">
    <property type="entry name" value="TRANSCRIPTIONAL REGULATOR FURA"/>
    <property type="match status" value="1"/>
</dbReference>
<reference evidence="13" key="2">
    <citation type="submission" date="2016-01" db="EMBL/GenBank/DDBJ databases">
        <title>Complete genome sequence of Agromyces aureus AR33T and comparison with related organisms.</title>
        <authorList>
            <person name="Corretto E."/>
            <person name="Antonielli L."/>
            <person name="Sessitsch A."/>
            <person name="Brader G."/>
        </authorList>
    </citation>
    <scope>NUCLEOTIDE SEQUENCE [LARGE SCALE GENOMIC DNA]</scope>
    <source>
        <strain evidence="13">AR33</strain>
    </source>
</reference>
<keyword evidence="5 11" id="KW-0479">Metal-binding</keyword>
<keyword evidence="10" id="KW-0804">Transcription</keyword>
<dbReference type="KEGG" id="agy:ATC03_19225"/>
<evidence type="ECO:0000256" key="10">
    <source>
        <dbReference type="ARBA" id="ARBA00023163"/>
    </source>
</evidence>